<dbReference type="Pfam" id="PF00646">
    <property type="entry name" value="F-box"/>
    <property type="match status" value="1"/>
</dbReference>
<comment type="caution">
    <text evidence="2">The sequence shown here is derived from an EMBL/GenBank/DDBJ whole genome shotgun (WGS) entry which is preliminary data.</text>
</comment>
<reference evidence="2 3" key="1">
    <citation type="submission" date="2024-08" db="EMBL/GenBank/DDBJ databases">
        <authorList>
            <person name="Cucini C."/>
            <person name="Frati F."/>
        </authorList>
    </citation>
    <scope>NUCLEOTIDE SEQUENCE [LARGE SCALE GENOMIC DNA]</scope>
</reference>
<dbReference type="InterPro" id="IPR001810">
    <property type="entry name" value="F-box_dom"/>
</dbReference>
<evidence type="ECO:0000313" key="3">
    <source>
        <dbReference type="Proteomes" id="UP001642540"/>
    </source>
</evidence>
<evidence type="ECO:0000313" key="2">
    <source>
        <dbReference type="EMBL" id="CAL8068611.1"/>
    </source>
</evidence>
<proteinExistence type="predicted"/>
<protein>
    <recommendedName>
        <fullName evidence="1">F-box domain-containing protein</fullName>
    </recommendedName>
</protein>
<evidence type="ECO:0000259" key="1">
    <source>
        <dbReference type="PROSITE" id="PS50181"/>
    </source>
</evidence>
<accession>A0ABP1PIH8</accession>
<organism evidence="2 3">
    <name type="scientific">Orchesella dallaii</name>
    <dbReference type="NCBI Taxonomy" id="48710"/>
    <lineage>
        <taxon>Eukaryota</taxon>
        <taxon>Metazoa</taxon>
        <taxon>Ecdysozoa</taxon>
        <taxon>Arthropoda</taxon>
        <taxon>Hexapoda</taxon>
        <taxon>Collembola</taxon>
        <taxon>Entomobryomorpha</taxon>
        <taxon>Entomobryoidea</taxon>
        <taxon>Orchesellidae</taxon>
        <taxon>Orchesellinae</taxon>
        <taxon>Orchesella</taxon>
    </lineage>
</organism>
<keyword evidence="3" id="KW-1185">Reference proteome</keyword>
<dbReference type="SUPFAM" id="SSF81383">
    <property type="entry name" value="F-box domain"/>
    <property type="match status" value="1"/>
</dbReference>
<dbReference type="PROSITE" id="PS50181">
    <property type="entry name" value="FBOX"/>
    <property type="match status" value="1"/>
</dbReference>
<dbReference type="Gene3D" id="1.20.1280.50">
    <property type="match status" value="1"/>
</dbReference>
<gene>
    <name evidence="2" type="ORF">ODALV1_LOCUS381</name>
</gene>
<feature type="domain" description="F-box" evidence="1">
    <location>
        <begin position="44"/>
        <end position="93"/>
    </location>
</feature>
<dbReference type="SMART" id="SM00256">
    <property type="entry name" value="FBOX"/>
    <property type="match status" value="2"/>
</dbReference>
<dbReference type="EMBL" id="CAXLJM020000002">
    <property type="protein sequence ID" value="CAL8068611.1"/>
    <property type="molecule type" value="Genomic_DNA"/>
</dbReference>
<sequence length="185" mass="21299">METLVKSPPTEQVKVMENVEEKEDSLVVAADLVQVPNQVVLKSPKTEPVLPPQVWDKVFKYLPRVDLYQLMNTCPEWNALLESKKGEVLFPKVLACIGNQLPLKTALICRLVSKRCNAGIAEGRPEMIERIRRPLLLQHFGERRQVLLLREAMIMGERIRVESRLQEVRETLGSVEMYLRDVERV</sequence>
<dbReference type="InterPro" id="IPR036047">
    <property type="entry name" value="F-box-like_dom_sf"/>
</dbReference>
<dbReference type="Proteomes" id="UP001642540">
    <property type="component" value="Unassembled WGS sequence"/>
</dbReference>
<name>A0ABP1PIH8_9HEXA</name>